<evidence type="ECO:0000313" key="3">
    <source>
        <dbReference type="Proteomes" id="UP000306791"/>
    </source>
</evidence>
<dbReference type="RefSeq" id="WP_220446115.1">
    <property type="nucleotide sequence ID" value="NZ_VANI01000006.1"/>
</dbReference>
<name>A0ABY2UNR1_9GAMM</name>
<keyword evidence="1" id="KW-1133">Transmembrane helix</keyword>
<dbReference type="Proteomes" id="UP000306791">
    <property type="component" value="Unassembled WGS sequence"/>
</dbReference>
<comment type="caution">
    <text evidence="2">The sequence shown here is derived from an EMBL/GenBank/DDBJ whole genome shotgun (WGS) entry which is preliminary data.</text>
</comment>
<dbReference type="EMBL" id="VANI01000006">
    <property type="protein sequence ID" value="TLM78400.1"/>
    <property type="molecule type" value="Genomic_DNA"/>
</dbReference>
<keyword evidence="1" id="KW-0472">Membrane</keyword>
<feature type="transmembrane region" description="Helical" evidence="1">
    <location>
        <begin position="49"/>
        <end position="70"/>
    </location>
</feature>
<organism evidence="2 3">
    <name type="scientific">Microbulbifer harenosus</name>
    <dbReference type="NCBI Taxonomy" id="2576840"/>
    <lineage>
        <taxon>Bacteria</taxon>
        <taxon>Pseudomonadati</taxon>
        <taxon>Pseudomonadota</taxon>
        <taxon>Gammaproteobacteria</taxon>
        <taxon>Cellvibrionales</taxon>
        <taxon>Microbulbiferaceae</taxon>
        <taxon>Microbulbifer</taxon>
    </lineage>
</organism>
<evidence type="ECO:0000256" key="1">
    <source>
        <dbReference type="SAM" id="Phobius"/>
    </source>
</evidence>
<evidence type="ECO:0000313" key="2">
    <source>
        <dbReference type="EMBL" id="TLM78400.1"/>
    </source>
</evidence>
<proteinExistence type="predicted"/>
<accession>A0ABY2UNR1</accession>
<keyword evidence="3" id="KW-1185">Reference proteome</keyword>
<reference evidence="2 3" key="1">
    <citation type="submission" date="2019-05" db="EMBL/GenBank/DDBJ databases">
        <title>Microbulbifer harenosus sp. nov., an alginate-degrading bacterium isolated from coastal sand.</title>
        <authorList>
            <person name="Huang H."/>
            <person name="Mo K."/>
            <person name="Bao S."/>
        </authorList>
    </citation>
    <scope>NUCLEOTIDE SEQUENCE [LARGE SCALE GENOMIC DNA]</scope>
    <source>
        <strain evidence="2 3">HB161719</strain>
    </source>
</reference>
<sequence>MNMKRDHWEQAYRRAREQLRTPEPLETKILAGMRAVKPIPNSNRRTSRLLSRTASGFTAVAIAVVLLHPAQYLGATPDQRISPQISEAARGERFRQKSVAVKAATDSWQPLRLEVNAGNYMQLCAHWRRQQGAATTDALPDDLAAEARKHCRVLH</sequence>
<keyword evidence="1" id="KW-0812">Transmembrane</keyword>
<protein>
    <submittedName>
        <fullName evidence="2">Uncharacterized protein</fullName>
    </submittedName>
</protein>
<gene>
    <name evidence="2" type="ORF">FDY93_06310</name>
</gene>